<dbReference type="CDD" id="cd00140">
    <property type="entry name" value="beta_clamp"/>
    <property type="match status" value="1"/>
</dbReference>
<dbReference type="GO" id="GO:0009360">
    <property type="term" value="C:DNA polymerase III complex"/>
    <property type="evidence" value="ECO:0007669"/>
    <property type="project" value="InterPro"/>
</dbReference>
<dbReference type="GO" id="GO:0003887">
    <property type="term" value="F:DNA-directed DNA polymerase activity"/>
    <property type="evidence" value="ECO:0007669"/>
    <property type="project" value="InterPro"/>
</dbReference>
<dbReference type="InterPro" id="IPR009061">
    <property type="entry name" value="DNA-bd_dom_put_sf"/>
</dbReference>
<keyword evidence="1 3" id="KW-0238">DNA-binding</keyword>
<dbReference type="EMBL" id="QNRE01000013">
    <property type="protein sequence ID" value="RBO86615.1"/>
    <property type="molecule type" value="Genomic_DNA"/>
</dbReference>
<dbReference type="SUPFAM" id="SSF46955">
    <property type="entry name" value="Putative DNA-binding domain"/>
    <property type="match status" value="1"/>
</dbReference>
<dbReference type="SMART" id="SM00422">
    <property type="entry name" value="HTH_MERR"/>
    <property type="match status" value="1"/>
</dbReference>
<name>A0A366D9J5_9NOCA</name>
<dbReference type="PROSITE" id="PS00552">
    <property type="entry name" value="HTH_MERR_1"/>
    <property type="match status" value="1"/>
</dbReference>
<evidence type="ECO:0000313" key="4">
    <source>
        <dbReference type="Proteomes" id="UP000252586"/>
    </source>
</evidence>
<dbReference type="STRING" id="1210090.GCA_001613185_02839"/>
<dbReference type="Pfam" id="PF13411">
    <property type="entry name" value="MerR_1"/>
    <property type="match status" value="1"/>
</dbReference>
<evidence type="ECO:0000313" key="3">
    <source>
        <dbReference type="EMBL" id="RBO86615.1"/>
    </source>
</evidence>
<dbReference type="SMART" id="SM00480">
    <property type="entry name" value="POL3Bc"/>
    <property type="match status" value="1"/>
</dbReference>
<dbReference type="InterPro" id="IPR022637">
    <property type="entry name" value="DNA_polIII_beta_cen"/>
</dbReference>
<dbReference type="GO" id="GO:0006260">
    <property type="term" value="P:DNA replication"/>
    <property type="evidence" value="ECO:0007669"/>
    <property type="project" value="InterPro"/>
</dbReference>
<comment type="caution">
    <text evidence="3">The sequence shown here is derived from an EMBL/GenBank/DDBJ whole genome shotgun (WGS) entry which is preliminary data.</text>
</comment>
<dbReference type="GO" id="GO:0003677">
    <property type="term" value="F:DNA binding"/>
    <property type="evidence" value="ECO:0007669"/>
    <property type="project" value="UniProtKB-KW"/>
</dbReference>
<dbReference type="RefSeq" id="WP_067508711.1">
    <property type="nucleotide sequence ID" value="NZ_QNRE01000013.1"/>
</dbReference>
<evidence type="ECO:0000256" key="1">
    <source>
        <dbReference type="ARBA" id="ARBA00023125"/>
    </source>
</evidence>
<dbReference type="SUPFAM" id="SSF55979">
    <property type="entry name" value="DNA clamp"/>
    <property type="match status" value="2"/>
</dbReference>
<dbReference type="InterPro" id="IPR000551">
    <property type="entry name" value="MerR-type_HTH_dom"/>
</dbReference>
<dbReference type="PANTHER" id="PTHR30204:SF97">
    <property type="entry name" value="MERR FAMILY REGULATORY PROTEIN"/>
    <property type="match status" value="1"/>
</dbReference>
<dbReference type="PROSITE" id="PS50937">
    <property type="entry name" value="HTH_MERR_2"/>
    <property type="match status" value="1"/>
</dbReference>
<dbReference type="InterPro" id="IPR046938">
    <property type="entry name" value="DNA_clamp_sf"/>
</dbReference>
<feature type="domain" description="HTH merR-type" evidence="2">
    <location>
        <begin position="7"/>
        <end position="77"/>
    </location>
</feature>
<keyword evidence="4" id="KW-1185">Reference proteome</keyword>
<dbReference type="Gene3D" id="1.10.1660.10">
    <property type="match status" value="1"/>
</dbReference>
<accession>A0A366D9J5</accession>
<dbReference type="Pfam" id="PF02767">
    <property type="entry name" value="DNA_pol3_beta_2"/>
    <property type="match status" value="1"/>
</dbReference>
<dbReference type="Gene3D" id="3.10.150.10">
    <property type="entry name" value="DNA Polymerase III, subunit A, domain 2"/>
    <property type="match status" value="2"/>
</dbReference>
<protein>
    <submittedName>
        <fullName evidence="3">DNA-binding transcriptional MerR regulator</fullName>
    </submittedName>
</protein>
<proteinExistence type="predicted"/>
<sequence>MPNSEELITIGALARASGLTASALRFYDDCGLLVPAEVDAVTGYRYYTRSQGERAALIRRLRGVEVPLDTIARVLAGDRDLAGRLLDEHAAALARRAAEAAAVAAEVKSAFAASVVAVPGPALAGALAQVVTAAASGDSVLAGVLIESDATALTLTATDRYRLSTRGLAPVRASTDRWSRVVEAAALEPLDRWLSGAGEIVLTPTDHGVQLSDGGIQRHCAGIAEEYPDYRAVLTGLPEVRTRVLVQRAELLARLETDAEALTFDITGGELRLAGSALPAAVTGDPLRITFSPAVLRPAIDTALGPEIMLDLAGHDLPAVVRSATDGALTSLAMPMLPPGPVRADGVSLDPDDR</sequence>
<evidence type="ECO:0000259" key="2">
    <source>
        <dbReference type="PROSITE" id="PS50937"/>
    </source>
</evidence>
<dbReference type="GO" id="GO:0008408">
    <property type="term" value="F:3'-5' exonuclease activity"/>
    <property type="evidence" value="ECO:0007669"/>
    <property type="project" value="InterPro"/>
</dbReference>
<dbReference type="GO" id="GO:0003700">
    <property type="term" value="F:DNA-binding transcription factor activity"/>
    <property type="evidence" value="ECO:0007669"/>
    <property type="project" value="InterPro"/>
</dbReference>
<dbReference type="OrthoDB" id="7849865at2"/>
<reference evidence="3 4" key="1">
    <citation type="submission" date="2018-06" db="EMBL/GenBank/DDBJ databases">
        <title>Genomic Encyclopedia of Type Strains, Phase IV (KMG-IV): sequencing the most valuable type-strain genomes for metagenomic binning, comparative biology and taxonomic classification.</title>
        <authorList>
            <person name="Goeker M."/>
        </authorList>
    </citation>
    <scope>NUCLEOTIDE SEQUENCE [LARGE SCALE GENOMIC DNA]</scope>
    <source>
        <strain evidence="3 4">DSM 44599</strain>
    </source>
</reference>
<dbReference type="PANTHER" id="PTHR30204">
    <property type="entry name" value="REDOX-CYCLING DRUG-SENSING TRANSCRIPTIONAL ACTIVATOR SOXR"/>
    <property type="match status" value="1"/>
</dbReference>
<dbReference type="InterPro" id="IPR047057">
    <property type="entry name" value="MerR_fam"/>
</dbReference>
<organism evidence="3 4">
    <name type="scientific">Nocardia puris</name>
    <dbReference type="NCBI Taxonomy" id="208602"/>
    <lineage>
        <taxon>Bacteria</taxon>
        <taxon>Bacillati</taxon>
        <taxon>Actinomycetota</taxon>
        <taxon>Actinomycetes</taxon>
        <taxon>Mycobacteriales</taxon>
        <taxon>Nocardiaceae</taxon>
        <taxon>Nocardia</taxon>
    </lineage>
</organism>
<dbReference type="Proteomes" id="UP000252586">
    <property type="component" value="Unassembled WGS sequence"/>
</dbReference>
<dbReference type="AlphaFoldDB" id="A0A366D9J5"/>
<gene>
    <name evidence="3" type="ORF">DFR74_113158</name>
</gene>
<dbReference type="InterPro" id="IPR001001">
    <property type="entry name" value="DNA_polIII_beta"/>
</dbReference>